<dbReference type="EC" id="4.2.1.151" evidence="4"/>
<dbReference type="Pfam" id="PF02621">
    <property type="entry name" value="VitK2_biosynth"/>
    <property type="match status" value="1"/>
</dbReference>
<dbReference type="RefSeq" id="WP_304540655.1">
    <property type="nucleotide sequence ID" value="NZ_JARPTC010000002.1"/>
</dbReference>
<keyword evidence="3 4" id="KW-0456">Lyase</keyword>
<dbReference type="InterPro" id="IPR030868">
    <property type="entry name" value="MqnA"/>
</dbReference>
<comment type="similarity">
    <text evidence="4">Belongs to the MqnA/MqnD family. MqnA subfamily.</text>
</comment>
<dbReference type="CDD" id="cd13634">
    <property type="entry name" value="PBP2_Sco4506"/>
    <property type="match status" value="1"/>
</dbReference>
<comment type="catalytic activity">
    <reaction evidence="4">
        <text>chorismate = 3-[(1-carboxyvinyl)-oxy]benzoate + H2O</text>
        <dbReference type="Rhea" id="RHEA:40051"/>
        <dbReference type="ChEBI" id="CHEBI:15377"/>
        <dbReference type="ChEBI" id="CHEBI:29748"/>
        <dbReference type="ChEBI" id="CHEBI:76981"/>
        <dbReference type="EC" id="4.2.1.151"/>
    </reaction>
</comment>
<evidence type="ECO:0000313" key="6">
    <source>
        <dbReference type="Proteomes" id="UP001172911"/>
    </source>
</evidence>
<name>A0AAW7Z8P7_9FIRM</name>
<dbReference type="PANTHER" id="PTHR37690:SF1">
    <property type="entry name" value="CHORISMATE DEHYDRATASE"/>
    <property type="match status" value="1"/>
</dbReference>
<dbReference type="SUPFAM" id="SSF53850">
    <property type="entry name" value="Periplasmic binding protein-like II"/>
    <property type="match status" value="1"/>
</dbReference>
<evidence type="ECO:0000256" key="3">
    <source>
        <dbReference type="ARBA" id="ARBA00023239"/>
    </source>
</evidence>
<dbReference type="EMBL" id="JARPTC010000002">
    <property type="protein sequence ID" value="MDO7785945.1"/>
    <property type="molecule type" value="Genomic_DNA"/>
</dbReference>
<dbReference type="InterPro" id="IPR003773">
    <property type="entry name" value="Menaquinone_biosynth"/>
</dbReference>
<comment type="caution">
    <text evidence="5">The sequence shown here is derived from an EMBL/GenBank/DDBJ whole genome shotgun (WGS) entry which is preliminary data.</text>
</comment>
<comment type="function">
    <text evidence="4">Catalyzes the dehydration of chorismate into 3-[(1-carboxyvinyl)oxy]benzoate, a step in the biosynthesis of menaquinone (MK, vitamin K2).</text>
</comment>
<evidence type="ECO:0000256" key="2">
    <source>
        <dbReference type="ARBA" id="ARBA00022428"/>
    </source>
</evidence>
<evidence type="ECO:0000256" key="4">
    <source>
        <dbReference type="HAMAP-Rule" id="MF_00995"/>
    </source>
</evidence>
<dbReference type="PANTHER" id="PTHR37690">
    <property type="entry name" value="CHORISMATE DEHYDRATASE"/>
    <property type="match status" value="1"/>
</dbReference>
<dbReference type="Proteomes" id="UP001172911">
    <property type="component" value="Unassembled WGS sequence"/>
</dbReference>
<proteinExistence type="inferred from homology"/>
<gene>
    <name evidence="4" type="primary">mqnA</name>
    <name evidence="5" type="ORF">P6N53_01720</name>
</gene>
<comment type="pathway">
    <text evidence="1 4">Quinol/quinone metabolism; menaquinone biosynthesis.</text>
</comment>
<sequence length="282" mass="31891">MAKVRLGQVDYLNCLPVFHALEDGILPFEGELIKGTPTMLNKMLLEGELDVTALSSIEYARHVDKCFILPNLSVSADGPVHSIFLFSHVPVTELEGKKICLTSSSSTSIALLKVLFDHYYHVEAKYETQAPDLDKMMSCADGALLIGDDAMRANLRVKEEGLPYHVTDLGEVWKQFTGERMVFALWIIKKDFALEHPEEIDLLCKTLVEAKEYAAANYDGLLKKARRRSGLPMEVLEEYFQTINNDFDEGHKRALLTFYDYCYKSGLIEERVRLSVWGEEGA</sequence>
<dbReference type="GO" id="GO:0016836">
    <property type="term" value="F:hydro-lyase activity"/>
    <property type="evidence" value="ECO:0007669"/>
    <property type="project" value="UniProtKB-UniRule"/>
</dbReference>
<reference evidence="5" key="1">
    <citation type="journal article" date="2023" name="J. Hazard. Mater.">
        <title>Anaerobic biodegradation of pyrene and benzo[a]pyrene by a new sulfate-reducing Desulforamulus aquiferis strain DSA.</title>
        <authorList>
            <person name="Zhang Z."/>
            <person name="Sun J."/>
            <person name="Gong X."/>
            <person name="Wang C."/>
            <person name="Wang H."/>
        </authorList>
    </citation>
    <scope>NUCLEOTIDE SEQUENCE</scope>
    <source>
        <strain evidence="5">DSA</strain>
    </source>
</reference>
<keyword evidence="2 4" id="KW-0474">Menaquinone biosynthesis</keyword>
<evidence type="ECO:0000313" key="5">
    <source>
        <dbReference type="EMBL" id="MDO7785945.1"/>
    </source>
</evidence>
<protein>
    <recommendedName>
        <fullName evidence="4">Chorismate dehydratase</fullName>
        <ecNumber evidence="4">4.2.1.151</ecNumber>
    </recommendedName>
    <alternativeName>
        <fullName evidence="4">Menaquinone biosynthetic enzyme MqnA</fullName>
    </alternativeName>
</protein>
<dbReference type="GO" id="GO:0009234">
    <property type="term" value="P:menaquinone biosynthetic process"/>
    <property type="evidence" value="ECO:0007669"/>
    <property type="project" value="UniProtKB-UniRule"/>
</dbReference>
<dbReference type="AlphaFoldDB" id="A0AAW7Z8P7"/>
<dbReference type="Gene3D" id="3.40.190.10">
    <property type="entry name" value="Periplasmic binding protein-like II"/>
    <property type="match status" value="2"/>
</dbReference>
<keyword evidence="6" id="KW-1185">Reference proteome</keyword>
<evidence type="ECO:0000256" key="1">
    <source>
        <dbReference type="ARBA" id="ARBA00004863"/>
    </source>
</evidence>
<organism evidence="5 6">
    <name type="scientific">Desulforamulus aquiferis</name>
    <dbReference type="NCBI Taxonomy" id="1397668"/>
    <lineage>
        <taxon>Bacteria</taxon>
        <taxon>Bacillati</taxon>
        <taxon>Bacillota</taxon>
        <taxon>Clostridia</taxon>
        <taxon>Eubacteriales</taxon>
        <taxon>Peptococcaceae</taxon>
        <taxon>Desulforamulus</taxon>
    </lineage>
</organism>
<dbReference type="HAMAP" id="MF_00995">
    <property type="entry name" value="MqnA"/>
    <property type="match status" value="1"/>
</dbReference>
<reference evidence="5" key="2">
    <citation type="submission" date="2023-03" db="EMBL/GenBank/DDBJ databases">
        <authorList>
            <person name="Zhang Z."/>
        </authorList>
    </citation>
    <scope>NUCLEOTIDE SEQUENCE</scope>
    <source>
        <strain evidence="5">DSA</strain>
    </source>
</reference>
<accession>A0AAW7Z8P7</accession>